<dbReference type="EnsemblProtists" id="PYU1_T013559">
    <property type="protein sequence ID" value="PYU1_T013559"/>
    <property type="gene ID" value="PYU1_G013530"/>
</dbReference>
<dbReference type="InterPro" id="IPR029052">
    <property type="entry name" value="Metallo-depent_PP-like"/>
</dbReference>
<dbReference type="STRING" id="431595.K3X8L0"/>
<dbReference type="SUPFAM" id="SSF56300">
    <property type="entry name" value="Metallo-dependent phosphatases"/>
    <property type="match status" value="1"/>
</dbReference>
<dbReference type="EC" id="3.1.3.2" evidence="2"/>
<dbReference type="InterPro" id="IPR004843">
    <property type="entry name" value="Calcineurin-like_PHP"/>
</dbReference>
<dbReference type="GO" id="GO:0003993">
    <property type="term" value="F:acid phosphatase activity"/>
    <property type="evidence" value="ECO:0007669"/>
    <property type="project" value="UniProtKB-EC"/>
</dbReference>
<dbReference type="SUPFAM" id="SSF49363">
    <property type="entry name" value="Purple acid phosphatase, N-terminal domain"/>
    <property type="match status" value="1"/>
</dbReference>
<evidence type="ECO:0000256" key="3">
    <source>
        <dbReference type="SAM" id="MobiDB-lite"/>
    </source>
</evidence>
<dbReference type="InterPro" id="IPR008963">
    <property type="entry name" value="Purple_acid_Pase-like_N"/>
</dbReference>
<dbReference type="GO" id="GO:0046872">
    <property type="term" value="F:metal ion binding"/>
    <property type="evidence" value="ECO:0007669"/>
    <property type="project" value="InterPro"/>
</dbReference>
<dbReference type="InParanoid" id="K3X8L0"/>
<dbReference type="EMBL" id="GL376597">
    <property type="status" value="NOT_ANNOTATED_CDS"/>
    <property type="molecule type" value="Genomic_DNA"/>
</dbReference>
<evidence type="ECO:0000256" key="2">
    <source>
        <dbReference type="RuleBase" id="RU361203"/>
    </source>
</evidence>
<name>K3X8L0_GLOUD</name>
<keyword evidence="6" id="KW-1185">Reference proteome</keyword>
<sequence>MCVAAIDFSAINKSVIGVSALSTSSAPSSPQFHLSLVGTSKTDAKVVDYTVDWITSADVTNSQLIYGTSADAMATQVDAKLGGLVEESKGESVKCWSAVVRNVAPGTTIFYALADNAAAAGSSAPNSFTVPKDTFTWAVFGDIGAPMQKQASGVALPALKNALEKDKAYHGILNIGDLGYELVGANGKNYMDEFESITSKVPMQTTVGNHEYQYGAAPDFALRNYYRRFAGLTLGAGTVSGSYSNEFYSFKSGLVHFAVINTEVYGDEAFVALQADGVTWKADEDARKTVGSAQATWLAYDLSRVDRSVTPYIIVCGHRPPFKTPGPLSAPNNRFTKEIIPVMSKYQVDLYLAGHEHTYLVFDASVVDGFNVPPIIISGSPGNNEFIREEKDLKIVGFKWKTLIPKYGYGYLTATEDQLNWQWGTAASDGTHSPKSMMWELQDEMTFPRQKSFAPSTPEGTPIKTPSDLADVWSGSQTNGTWIYRAPMALNDLAVV</sequence>
<dbReference type="Gene3D" id="2.60.40.380">
    <property type="entry name" value="Purple acid phosphatase-like, N-terminal"/>
    <property type="match status" value="1"/>
</dbReference>
<feature type="domain" description="Calcineurin-like phosphoesterase" evidence="4">
    <location>
        <begin position="138"/>
        <end position="359"/>
    </location>
</feature>
<protein>
    <recommendedName>
        <fullName evidence="2">Purple acid phosphatase</fullName>
        <ecNumber evidence="2">3.1.3.2</ecNumber>
    </recommendedName>
</protein>
<evidence type="ECO:0000313" key="6">
    <source>
        <dbReference type="Proteomes" id="UP000019132"/>
    </source>
</evidence>
<dbReference type="VEuPathDB" id="FungiDB:PYU1_G013530"/>
<keyword evidence="2" id="KW-0378">Hydrolase</keyword>
<dbReference type="PANTHER" id="PTHR45867">
    <property type="entry name" value="PURPLE ACID PHOSPHATASE"/>
    <property type="match status" value="1"/>
</dbReference>
<organism evidence="5 6">
    <name type="scientific">Globisporangium ultimum (strain ATCC 200006 / CBS 805.95 / DAOM BR144)</name>
    <name type="common">Pythium ultimum</name>
    <dbReference type="NCBI Taxonomy" id="431595"/>
    <lineage>
        <taxon>Eukaryota</taxon>
        <taxon>Sar</taxon>
        <taxon>Stramenopiles</taxon>
        <taxon>Oomycota</taxon>
        <taxon>Peronosporomycetes</taxon>
        <taxon>Pythiales</taxon>
        <taxon>Pythiaceae</taxon>
        <taxon>Globisporangium</taxon>
    </lineage>
</organism>
<dbReference type="AlphaFoldDB" id="K3X8L0"/>
<accession>K3X8L0</accession>
<dbReference type="HOGENOM" id="CLU_025652_0_0_1"/>
<comment type="similarity">
    <text evidence="2">Belongs to the metallophosphoesterase superfamily. Purple acid phosphatase family.</text>
</comment>
<feature type="region of interest" description="Disordered" evidence="3">
    <location>
        <begin position="450"/>
        <end position="470"/>
    </location>
</feature>
<reference evidence="5" key="3">
    <citation type="submission" date="2015-02" db="UniProtKB">
        <authorList>
            <consortium name="EnsemblProtists"/>
        </authorList>
    </citation>
    <scope>IDENTIFICATION</scope>
    <source>
        <strain evidence="5">DAOM BR144</strain>
    </source>
</reference>
<dbReference type="Pfam" id="PF00149">
    <property type="entry name" value="Metallophos"/>
    <property type="match status" value="1"/>
</dbReference>
<comment type="catalytic activity">
    <reaction evidence="2">
        <text>a phosphate monoester + H2O = an alcohol + phosphate</text>
        <dbReference type="Rhea" id="RHEA:15017"/>
        <dbReference type="ChEBI" id="CHEBI:15377"/>
        <dbReference type="ChEBI" id="CHEBI:30879"/>
        <dbReference type="ChEBI" id="CHEBI:43474"/>
        <dbReference type="ChEBI" id="CHEBI:67140"/>
        <dbReference type="EC" id="3.1.3.2"/>
    </reaction>
</comment>
<reference evidence="6" key="1">
    <citation type="journal article" date="2010" name="Genome Biol.">
        <title>Genome sequence of the necrotrophic plant pathogen Pythium ultimum reveals original pathogenicity mechanisms and effector repertoire.</title>
        <authorList>
            <person name="Levesque C.A."/>
            <person name="Brouwer H."/>
            <person name="Cano L."/>
            <person name="Hamilton J.P."/>
            <person name="Holt C."/>
            <person name="Huitema E."/>
            <person name="Raffaele S."/>
            <person name="Robideau G.P."/>
            <person name="Thines M."/>
            <person name="Win J."/>
            <person name="Zerillo M.M."/>
            <person name="Beakes G.W."/>
            <person name="Boore J.L."/>
            <person name="Busam D."/>
            <person name="Dumas B."/>
            <person name="Ferriera S."/>
            <person name="Fuerstenberg S.I."/>
            <person name="Gachon C.M."/>
            <person name="Gaulin E."/>
            <person name="Govers F."/>
            <person name="Grenville-Briggs L."/>
            <person name="Horner N."/>
            <person name="Hostetler J."/>
            <person name="Jiang R.H."/>
            <person name="Johnson J."/>
            <person name="Krajaejun T."/>
            <person name="Lin H."/>
            <person name="Meijer H.J."/>
            <person name="Moore B."/>
            <person name="Morris P."/>
            <person name="Phuntmart V."/>
            <person name="Puiu D."/>
            <person name="Shetty J."/>
            <person name="Stajich J.E."/>
            <person name="Tripathy S."/>
            <person name="Wawra S."/>
            <person name="van West P."/>
            <person name="Whitty B.R."/>
            <person name="Coutinho P.M."/>
            <person name="Henrissat B."/>
            <person name="Martin F."/>
            <person name="Thomas P.D."/>
            <person name="Tyler B.M."/>
            <person name="De Vries R.P."/>
            <person name="Kamoun S."/>
            <person name="Yandell M."/>
            <person name="Tisserat N."/>
            <person name="Buell C.R."/>
        </authorList>
    </citation>
    <scope>NUCLEOTIDE SEQUENCE</scope>
    <source>
        <strain evidence="6">DAOM:BR144</strain>
    </source>
</reference>
<dbReference type="PANTHER" id="PTHR45867:SF3">
    <property type="entry name" value="ACID PHOSPHATASE TYPE 7"/>
    <property type="match status" value="1"/>
</dbReference>
<dbReference type="OMA" id="GHEHAYY"/>
<evidence type="ECO:0000256" key="1">
    <source>
        <dbReference type="ARBA" id="ARBA00022729"/>
    </source>
</evidence>
<evidence type="ECO:0000313" key="5">
    <source>
        <dbReference type="EnsemblProtists" id="PYU1_T013559"/>
    </source>
</evidence>
<evidence type="ECO:0000259" key="4">
    <source>
        <dbReference type="Pfam" id="PF00149"/>
    </source>
</evidence>
<dbReference type="Proteomes" id="UP000019132">
    <property type="component" value="Unassembled WGS sequence"/>
</dbReference>
<proteinExistence type="inferred from homology"/>
<dbReference type="eggNOG" id="KOG1378">
    <property type="taxonomic scope" value="Eukaryota"/>
</dbReference>
<keyword evidence="1" id="KW-0732">Signal</keyword>
<reference evidence="6" key="2">
    <citation type="submission" date="2010-04" db="EMBL/GenBank/DDBJ databases">
        <authorList>
            <person name="Buell R."/>
            <person name="Hamilton J."/>
            <person name="Hostetler J."/>
        </authorList>
    </citation>
    <scope>NUCLEOTIDE SEQUENCE [LARGE SCALE GENOMIC DNA]</scope>
    <source>
        <strain evidence="6">DAOM:BR144</strain>
    </source>
</reference>
<dbReference type="Gene3D" id="3.60.21.10">
    <property type="match status" value="1"/>
</dbReference>